<accession>Q2K5Y1</accession>
<evidence type="ECO:0000256" key="3">
    <source>
        <dbReference type="ARBA" id="ARBA00022777"/>
    </source>
</evidence>
<reference evidence="7 8" key="1">
    <citation type="journal article" date="2006" name="Proc. Natl. Acad. Sci. U.S.A.">
        <title>The partitioned Rhizobium etli genome: genetic and metabolic redundancy in seven interacting replicons.</title>
        <authorList>
            <person name="Gonzalez V."/>
            <person name="Santamaria R.I."/>
            <person name="Bustos P."/>
            <person name="Hernandez-Gonzalez I."/>
            <person name="Medrano-Soto A."/>
            <person name="Moreno-Hagelsieb G."/>
            <person name="Janga S.C."/>
            <person name="Ramirez M.A."/>
            <person name="Jimenez-Jacinto V."/>
            <person name="Collado-Vides J."/>
            <person name="Davila G."/>
        </authorList>
    </citation>
    <scope>NUCLEOTIDE SEQUENCE [LARGE SCALE GENOMIC DNA]</scope>
    <source>
        <strain evidence="8">ATCC 51251 / DSM 11541 / JCM 21823 / NBRC 15573 / CFN 42</strain>
    </source>
</reference>
<dbReference type="Pfam" id="PF02733">
    <property type="entry name" value="Dak1"/>
    <property type="match status" value="1"/>
</dbReference>
<proteinExistence type="predicted"/>
<dbReference type="Pfam" id="PF02734">
    <property type="entry name" value="Dak2"/>
    <property type="match status" value="1"/>
</dbReference>
<dbReference type="FunFam" id="3.40.50.10440:FF:000001">
    <property type="entry name" value="Dihydroxyacetone kinase, DhaK subunit"/>
    <property type="match status" value="1"/>
</dbReference>
<dbReference type="SMART" id="SM01120">
    <property type="entry name" value="Dak2"/>
    <property type="match status" value="1"/>
</dbReference>
<keyword evidence="3 7" id="KW-0418">Kinase</keyword>
<name>Q2K5Y1_RHIEC</name>
<feature type="domain" description="DhaK" evidence="6">
    <location>
        <begin position="7"/>
        <end position="323"/>
    </location>
</feature>
<dbReference type="OrthoDB" id="9806345at2"/>
<dbReference type="InterPro" id="IPR004007">
    <property type="entry name" value="DhaL_dom"/>
</dbReference>
<dbReference type="InterPro" id="IPR036117">
    <property type="entry name" value="DhaL_dom_sf"/>
</dbReference>
<dbReference type="eggNOG" id="COG2376">
    <property type="taxonomic scope" value="Bacteria"/>
</dbReference>
<evidence type="ECO:0000256" key="1">
    <source>
        <dbReference type="ARBA" id="ARBA00022679"/>
    </source>
</evidence>
<dbReference type="KEGG" id="ret:RHE_CH02988"/>
<evidence type="ECO:0000256" key="4">
    <source>
        <dbReference type="ARBA" id="ARBA00022840"/>
    </source>
</evidence>
<dbReference type="GO" id="GO:0019563">
    <property type="term" value="P:glycerol catabolic process"/>
    <property type="evidence" value="ECO:0007669"/>
    <property type="project" value="TreeGrafter"/>
</dbReference>
<keyword evidence="8" id="KW-1185">Reference proteome</keyword>
<keyword evidence="2" id="KW-0547">Nucleotide-binding</keyword>
<organism evidence="7 8">
    <name type="scientific">Rhizobium etli (strain ATCC 51251 / DSM 11541 / JCM 21823 / NBRC 15573 / CFN 42)</name>
    <dbReference type="NCBI Taxonomy" id="347834"/>
    <lineage>
        <taxon>Bacteria</taxon>
        <taxon>Pseudomonadati</taxon>
        <taxon>Pseudomonadota</taxon>
        <taxon>Alphaproteobacteria</taxon>
        <taxon>Hyphomicrobiales</taxon>
        <taxon>Rhizobiaceae</taxon>
        <taxon>Rhizobium/Agrobacterium group</taxon>
        <taxon>Rhizobium</taxon>
    </lineage>
</organism>
<sequence>MSQFLNSKENAVTEAIDGLLAASGGALSRLDGYPHIRVVVRSDWDRSKVAIVSGGGSGHEPAHAGFVGKGMLTAAVCGDVFASPSVDAILAGILAVTGPAGCLLIVKNYTGDRLNFGLAAERARAFGLNVSMVIVDDDIALPDLPQSRGVAGTLFVHKIAGALAESGADLDAVTKAARRVIENTSSIGMSLDTCTVPGSPKENRIPDGHAELGLGIHGEAGVEQVEYSGAKGAVAAMVERLAQSMDDRSHVVLVNNLGGTSVLEMSVVVHELLQSAVAGKISHIIGPAPMMTSLDMQGFSISVFPAGKAELELLSKPVELAAWPGVTAVKPVAVLSLPDGLTPIAPLASRHEPTRQFLTDCCNLLIAAERDLNALDAKSGDGDTGSTLAGAARALIEALDRLPLSDHTQLFRAMGQELSQTMGGSSGVLLAIFFAAAGDGASSGLTIREALKAGLSRMQEIGGARLGDRTMVDALSPALDALDVGFTAAAEAARAGADLTATLVHAKAGRAAYINAKQLEGHTDPGAEAVARLFEFLALRPDGAGERPDGQAIGLRVTG</sequence>
<dbReference type="PANTHER" id="PTHR28629:SF4">
    <property type="entry name" value="TRIOKINASE_FMN CYCLASE"/>
    <property type="match status" value="1"/>
</dbReference>
<dbReference type="SUPFAM" id="SSF101473">
    <property type="entry name" value="DhaL-like"/>
    <property type="match status" value="1"/>
</dbReference>
<dbReference type="PANTHER" id="PTHR28629">
    <property type="entry name" value="TRIOKINASE/FMN CYCLASE"/>
    <property type="match status" value="1"/>
</dbReference>
<dbReference type="GO" id="GO:0004371">
    <property type="term" value="F:glycerone kinase activity"/>
    <property type="evidence" value="ECO:0007669"/>
    <property type="project" value="UniProtKB-EC"/>
</dbReference>
<dbReference type="GO" id="GO:0005829">
    <property type="term" value="C:cytosol"/>
    <property type="evidence" value="ECO:0007669"/>
    <property type="project" value="TreeGrafter"/>
</dbReference>
<dbReference type="Gene3D" id="3.30.1180.20">
    <property type="entry name" value="Dihydroxyacetone kinase, domain 2"/>
    <property type="match status" value="1"/>
</dbReference>
<dbReference type="PROSITE" id="PS51481">
    <property type="entry name" value="DHAK"/>
    <property type="match status" value="1"/>
</dbReference>
<keyword evidence="1 7" id="KW-0808">Transferase</keyword>
<keyword evidence="4" id="KW-0067">ATP-binding</keyword>
<dbReference type="Proteomes" id="UP000001936">
    <property type="component" value="Chromosome"/>
</dbReference>
<dbReference type="SUPFAM" id="SSF82549">
    <property type="entry name" value="DAK1/DegV-like"/>
    <property type="match status" value="1"/>
</dbReference>
<dbReference type="InterPro" id="IPR050861">
    <property type="entry name" value="Dihydroxyacetone_Kinase"/>
</dbReference>
<dbReference type="EMBL" id="CP000133">
    <property type="protein sequence ID" value="ABC91755.1"/>
    <property type="molecule type" value="Genomic_DNA"/>
</dbReference>
<evidence type="ECO:0000313" key="8">
    <source>
        <dbReference type="Proteomes" id="UP000001936"/>
    </source>
</evidence>
<evidence type="ECO:0000259" key="5">
    <source>
        <dbReference type="PROSITE" id="PS51480"/>
    </source>
</evidence>
<feature type="domain" description="DhaL" evidence="5">
    <location>
        <begin position="352"/>
        <end position="539"/>
    </location>
</feature>
<dbReference type="Gene3D" id="3.40.50.10440">
    <property type="entry name" value="Dihydroxyacetone kinase, domain 1"/>
    <property type="match status" value="1"/>
</dbReference>
<evidence type="ECO:0000256" key="2">
    <source>
        <dbReference type="ARBA" id="ARBA00022741"/>
    </source>
</evidence>
<gene>
    <name evidence="7" type="primary">dak</name>
    <name evidence="7" type="ordered locus">RHE_CH02988</name>
</gene>
<dbReference type="RefSeq" id="WP_011426230.1">
    <property type="nucleotide sequence ID" value="NC_007761.1"/>
</dbReference>
<dbReference type="AlphaFoldDB" id="Q2K5Y1"/>
<evidence type="ECO:0000259" key="6">
    <source>
        <dbReference type="PROSITE" id="PS51481"/>
    </source>
</evidence>
<dbReference type="PROSITE" id="PS51480">
    <property type="entry name" value="DHAL"/>
    <property type="match status" value="1"/>
</dbReference>
<dbReference type="Gene3D" id="1.25.40.340">
    <property type="match status" value="1"/>
</dbReference>
<dbReference type="InterPro" id="IPR004006">
    <property type="entry name" value="DhaK_dom"/>
</dbReference>
<evidence type="ECO:0000313" key="7">
    <source>
        <dbReference type="EMBL" id="ABC91755.1"/>
    </source>
</evidence>
<dbReference type="EC" id="2.7.1.29" evidence="7"/>
<dbReference type="FunFam" id="1.25.40.340:FF:000002">
    <property type="entry name" value="Dihydroxyacetone kinase, L subunit"/>
    <property type="match status" value="1"/>
</dbReference>
<dbReference type="GO" id="GO:0005524">
    <property type="term" value="F:ATP binding"/>
    <property type="evidence" value="ECO:0007669"/>
    <property type="project" value="UniProtKB-KW"/>
</dbReference>
<protein>
    <submittedName>
        <fullName evidence="7">Dihydroxyacetone kinase protein</fullName>
        <ecNumber evidence="7">2.7.1.29</ecNumber>
    </submittedName>
</protein>
<dbReference type="HOGENOM" id="CLU_017054_6_2_5"/>